<evidence type="ECO:0000313" key="1">
    <source>
        <dbReference type="EMBL" id="KAF2670737.1"/>
    </source>
</evidence>
<accession>A0A6A6UH15</accession>
<proteinExistence type="predicted"/>
<sequence length="176" mass="19861">MSKLVLPFRTIGWTSYSFVYFSLKVKTTTPTICRNQTSLLLLYRLLFSFPTTSSTPFPFYTDTITGVSSRNYSTNPLRRRVCYFYEHTTLRLHFPRHRNIPLPATSPSSPSKIGIISRTSSHRLRACDPQASICCVTVAPASASSGSSIDCRRRRIRVSPSADTTILSARTRTRNN</sequence>
<dbReference type="AlphaFoldDB" id="A0A6A6UH15"/>
<gene>
    <name evidence="1" type="ORF">BT63DRAFT_200041</name>
</gene>
<name>A0A6A6UH15_9PEZI</name>
<dbReference type="EMBL" id="MU004233">
    <property type="protein sequence ID" value="KAF2670737.1"/>
    <property type="molecule type" value="Genomic_DNA"/>
</dbReference>
<organism evidence="1 2">
    <name type="scientific">Microthyrium microscopicum</name>
    <dbReference type="NCBI Taxonomy" id="703497"/>
    <lineage>
        <taxon>Eukaryota</taxon>
        <taxon>Fungi</taxon>
        <taxon>Dikarya</taxon>
        <taxon>Ascomycota</taxon>
        <taxon>Pezizomycotina</taxon>
        <taxon>Dothideomycetes</taxon>
        <taxon>Dothideomycetes incertae sedis</taxon>
        <taxon>Microthyriales</taxon>
        <taxon>Microthyriaceae</taxon>
        <taxon>Microthyrium</taxon>
    </lineage>
</organism>
<evidence type="ECO:0000313" key="2">
    <source>
        <dbReference type="Proteomes" id="UP000799302"/>
    </source>
</evidence>
<reference evidence="1" key="1">
    <citation type="journal article" date="2020" name="Stud. Mycol.">
        <title>101 Dothideomycetes genomes: a test case for predicting lifestyles and emergence of pathogens.</title>
        <authorList>
            <person name="Haridas S."/>
            <person name="Albert R."/>
            <person name="Binder M."/>
            <person name="Bloem J."/>
            <person name="Labutti K."/>
            <person name="Salamov A."/>
            <person name="Andreopoulos B."/>
            <person name="Baker S."/>
            <person name="Barry K."/>
            <person name="Bills G."/>
            <person name="Bluhm B."/>
            <person name="Cannon C."/>
            <person name="Castanera R."/>
            <person name="Culley D."/>
            <person name="Daum C."/>
            <person name="Ezra D."/>
            <person name="Gonzalez J."/>
            <person name="Henrissat B."/>
            <person name="Kuo A."/>
            <person name="Liang C."/>
            <person name="Lipzen A."/>
            <person name="Lutzoni F."/>
            <person name="Magnuson J."/>
            <person name="Mondo S."/>
            <person name="Nolan M."/>
            <person name="Ohm R."/>
            <person name="Pangilinan J."/>
            <person name="Park H.-J."/>
            <person name="Ramirez L."/>
            <person name="Alfaro M."/>
            <person name="Sun H."/>
            <person name="Tritt A."/>
            <person name="Yoshinaga Y."/>
            <person name="Zwiers L.-H."/>
            <person name="Turgeon B."/>
            <person name="Goodwin S."/>
            <person name="Spatafora J."/>
            <person name="Crous P."/>
            <person name="Grigoriev I."/>
        </authorList>
    </citation>
    <scope>NUCLEOTIDE SEQUENCE</scope>
    <source>
        <strain evidence="1">CBS 115976</strain>
    </source>
</reference>
<dbReference type="Proteomes" id="UP000799302">
    <property type="component" value="Unassembled WGS sequence"/>
</dbReference>
<protein>
    <submittedName>
        <fullName evidence="1">Uncharacterized protein</fullName>
    </submittedName>
</protein>
<keyword evidence="2" id="KW-1185">Reference proteome</keyword>